<protein>
    <submittedName>
        <fullName evidence="2">Uncharacterized protein</fullName>
    </submittedName>
</protein>
<organism evidence="2 3">
    <name type="scientific">Brassica carinata</name>
    <name type="common">Ethiopian mustard</name>
    <name type="synonym">Abyssinian cabbage</name>
    <dbReference type="NCBI Taxonomy" id="52824"/>
    <lineage>
        <taxon>Eukaryota</taxon>
        <taxon>Viridiplantae</taxon>
        <taxon>Streptophyta</taxon>
        <taxon>Embryophyta</taxon>
        <taxon>Tracheophyta</taxon>
        <taxon>Spermatophyta</taxon>
        <taxon>Magnoliopsida</taxon>
        <taxon>eudicotyledons</taxon>
        <taxon>Gunneridae</taxon>
        <taxon>Pentapetalae</taxon>
        <taxon>rosids</taxon>
        <taxon>malvids</taxon>
        <taxon>Brassicales</taxon>
        <taxon>Brassicaceae</taxon>
        <taxon>Brassiceae</taxon>
        <taxon>Brassica</taxon>
    </lineage>
</organism>
<gene>
    <name evidence="2" type="ORF">Bca52824_001684</name>
</gene>
<dbReference type="EMBL" id="JAAMPC010000001">
    <property type="protein sequence ID" value="KAG2330504.1"/>
    <property type="molecule type" value="Genomic_DNA"/>
</dbReference>
<reference evidence="2 3" key="1">
    <citation type="submission" date="2020-02" db="EMBL/GenBank/DDBJ databases">
        <authorList>
            <person name="Ma Q."/>
            <person name="Huang Y."/>
            <person name="Song X."/>
            <person name="Pei D."/>
        </authorList>
    </citation>
    <scope>NUCLEOTIDE SEQUENCE [LARGE SCALE GENOMIC DNA]</scope>
    <source>
        <strain evidence="2">Sxm20200214</strain>
        <tissue evidence="2">Leaf</tissue>
    </source>
</reference>
<sequence length="95" mass="11041">MNLPKSPWKAPRQRRKNEALDSRERYVGSNPKRVKLSFRSTTVERFRLSSFDEVVWCLGIRVFSPANVSVKLDIVVIWLGQNVTTLQRKVLIDVL</sequence>
<comment type="caution">
    <text evidence="2">The sequence shown here is derived from an EMBL/GenBank/DDBJ whole genome shotgun (WGS) entry which is preliminary data.</text>
</comment>
<evidence type="ECO:0000313" key="2">
    <source>
        <dbReference type="EMBL" id="KAG2330504.1"/>
    </source>
</evidence>
<evidence type="ECO:0000313" key="3">
    <source>
        <dbReference type="Proteomes" id="UP000886595"/>
    </source>
</evidence>
<keyword evidence="3" id="KW-1185">Reference proteome</keyword>
<evidence type="ECO:0000256" key="1">
    <source>
        <dbReference type="SAM" id="MobiDB-lite"/>
    </source>
</evidence>
<accession>A0A8X8B9Y6</accession>
<proteinExistence type="predicted"/>
<dbReference type="AlphaFoldDB" id="A0A8X8B9Y6"/>
<name>A0A8X8B9Y6_BRACI</name>
<dbReference type="Proteomes" id="UP000886595">
    <property type="component" value="Unassembled WGS sequence"/>
</dbReference>
<feature type="region of interest" description="Disordered" evidence="1">
    <location>
        <begin position="1"/>
        <end position="22"/>
    </location>
</feature>